<feature type="compositionally biased region" description="Low complexity" evidence="1">
    <location>
        <begin position="132"/>
        <end position="151"/>
    </location>
</feature>
<dbReference type="InterPro" id="IPR002477">
    <property type="entry name" value="Peptidoglycan-bd-like"/>
</dbReference>
<dbReference type="InterPro" id="IPR036365">
    <property type="entry name" value="PGBD-like_sf"/>
</dbReference>
<keyword evidence="4" id="KW-1185">Reference proteome</keyword>
<dbReference type="PROSITE" id="PS51257">
    <property type="entry name" value="PROKAR_LIPOPROTEIN"/>
    <property type="match status" value="1"/>
</dbReference>
<evidence type="ECO:0000313" key="4">
    <source>
        <dbReference type="Proteomes" id="UP001500467"/>
    </source>
</evidence>
<dbReference type="RefSeq" id="WP_253855995.1">
    <property type="nucleotide sequence ID" value="NZ_BAAALM010000016.1"/>
</dbReference>
<feature type="domain" description="Peptidoglycan binding-like" evidence="2">
    <location>
        <begin position="181"/>
        <end position="228"/>
    </location>
</feature>
<dbReference type="SUPFAM" id="SSF47090">
    <property type="entry name" value="PGBD-like"/>
    <property type="match status" value="1"/>
</dbReference>
<gene>
    <name evidence="3" type="ORF">GCM10009675_41170</name>
</gene>
<dbReference type="Pfam" id="PF01471">
    <property type="entry name" value="PG_binding_1"/>
    <property type="match status" value="1"/>
</dbReference>
<protein>
    <recommendedName>
        <fullName evidence="2">Peptidoglycan binding-like domain-containing protein</fullName>
    </recommendedName>
</protein>
<dbReference type="EMBL" id="BAAALM010000016">
    <property type="protein sequence ID" value="GAA1214850.1"/>
    <property type="molecule type" value="Genomic_DNA"/>
</dbReference>
<dbReference type="Proteomes" id="UP001500467">
    <property type="component" value="Unassembled WGS sequence"/>
</dbReference>
<name>A0ABP4G9E6_9PSEU</name>
<proteinExistence type="predicted"/>
<dbReference type="InterPro" id="IPR036366">
    <property type="entry name" value="PGBDSf"/>
</dbReference>
<organism evidence="3 4">
    <name type="scientific">Prauserella alba</name>
    <dbReference type="NCBI Taxonomy" id="176898"/>
    <lineage>
        <taxon>Bacteria</taxon>
        <taxon>Bacillati</taxon>
        <taxon>Actinomycetota</taxon>
        <taxon>Actinomycetes</taxon>
        <taxon>Pseudonocardiales</taxon>
        <taxon>Pseudonocardiaceae</taxon>
        <taxon>Prauserella</taxon>
    </lineage>
</organism>
<accession>A0ABP4G9E6</accession>
<sequence length="236" mass="25436">MLRGLWLVGVAAAVVLFVVGCSSEDPWEAYVEQVNKGGGEMKTGQPLDVNDEAARQEFEQAKSITCQMSKEDLMGLKALGSMSGPEAAKRAANQMGALWEFACDKGYDPEMYQPEKAAGIDEIEPPPMDDFPSASPEESTPEPAAPESSPELPDVADDPLWPSWPGTVYTYGDCDPALVDWQLQMNTYGYDFQGTGCYAEETEEAVLDLQEANSLPTSGKLGPETWDAAWAGVPPG</sequence>
<dbReference type="Gene3D" id="1.10.101.10">
    <property type="entry name" value="PGBD-like superfamily/PGBD"/>
    <property type="match status" value="1"/>
</dbReference>
<evidence type="ECO:0000313" key="3">
    <source>
        <dbReference type="EMBL" id="GAA1214850.1"/>
    </source>
</evidence>
<evidence type="ECO:0000259" key="2">
    <source>
        <dbReference type="Pfam" id="PF01471"/>
    </source>
</evidence>
<reference evidence="4" key="1">
    <citation type="journal article" date="2019" name="Int. J. Syst. Evol. Microbiol.">
        <title>The Global Catalogue of Microorganisms (GCM) 10K type strain sequencing project: providing services to taxonomists for standard genome sequencing and annotation.</title>
        <authorList>
            <consortium name="The Broad Institute Genomics Platform"/>
            <consortium name="The Broad Institute Genome Sequencing Center for Infectious Disease"/>
            <person name="Wu L."/>
            <person name="Ma J."/>
        </authorList>
    </citation>
    <scope>NUCLEOTIDE SEQUENCE [LARGE SCALE GENOMIC DNA]</scope>
    <source>
        <strain evidence="4">JCM 13022</strain>
    </source>
</reference>
<comment type="caution">
    <text evidence="3">The sequence shown here is derived from an EMBL/GenBank/DDBJ whole genome shotgun (WGS) entry which is preliminary data.</text>
</comment>
<feature type="region of interest" description="Disordered" evidence="1">
    <location>
        <begin position="120"/>
        <end position="160"/>
    </location>
</feature>
<evidence type="ECO:0000256" key="1">
    <source>
        <dbReference type="SAM" id="MobiDB-lite"/>
    </source>
</evidence>